<evidence type="ECO:0000256" key="5">
    <source>
        <dbReference type="SAM" id="MobiDB-lite"/>
    </source>
</evidence>
<dbReference type="InterPro" id="IPR027417">
    <property type="entry name" value="P-loop_NTPase"/>
</dbReference>
<dbReference type="Gene3D" id="3.40.50.300">
    <property type="entry name" value="P-loop containing nucleotide triphosphate hydrolases"/>
    <property type="match status" value="1"/>
</dbReference>
<protein>
    <recommendedName>
        <fullName evidence="6">Helicase C-terminal domain-containing protein</fullName>
    </recommendedName>
</protein>
<dbReference type="Pfam" id="PF00271">
    <property type="entry name" value="Helicase_C"/>
    <property type="match status" value="1"/>
</dbReference>
<dbReference type="EMBL" id="CDMZ01004049">
    <property type="protein sequence ID" value="CEM48466.1"/>
    <property type="molecule type" value="Genomic_DNA"/>
</dbReference>
<sequence length="215" mass="25233">VDHIIQYDMPRTISDYLHRVGRTARAGDPGRVTSICANKNFHLVREIKEASRAGAPLDIRNVSSKMRKILRLVKKQQIVKDSKDRRKWRKKNPFGIPTRGRAGVIKRHIFKQEHFRRKNMKQLLFLRRRGVLAKKEKLPRQVEPMREFYDSQEVTELVRTSDGLLKLHAKRRGEIRAKVGEYDPSATPIEGAPTYEQKGQQKKRLISKKLRQPYF</sequence>
<evidence type="ECO:0000256" key="3">
    <source>
        <dbReference type="ARBA" id="ARBA00022806"/>
    </source>
</evidence>
<proteinExistence type="predicted"/>
<reference evidence="7" key="1">
    <citation type="submission" date="2014-11" db="EMBL/GenBank/DDBJ databases">
        <authorList>
            <person name="Otto D Thomas"/>
            <person name="Naeem Raeece"/>
        </authorList>
    </citation>
    <scope>NUCLEOTIDE SEQUENCE</scope>
</reference>
<evidence type="ECO:0000256" key="2">
    <source>
        <dbReference type="ARBA" id="ARBA00022801"/>
    </source>
</evidence>
<dbReference type="PROSITE" id="PS51194">
    <property type="entry name" value="HELICASE_CTER"/>
    <property type="match status" value="1"/>
</dbReference>
<keyword evidence="3" id="KW-0347">Helicase</keyword>
<evidence type="ECO:0000259" key="6">
    <source>
        <dbReference type="PROSITE" id="PS51194"/>
    </source>
</evidence>
<dbReference type="PANTHER" id="PTHR47959:SF1">
    <property type="entry name" value="ATP-DEPENDENT RNA HELICASE DBPA"/>
    <property type="match status" value="1"/>
</dbReference>
<keyword evidence="4" id="KW-0067">ATP-binding</keyword>
<evidence type="ECO:0000256" key="1">
    <source>
        <dbReference type="ARBA" id="ARBA00022741"/>
    </source>
</evidence>
<dbReference type="GO" id="GO:0005829">
    <property type="term" value="C:cytosol"/>
    <property type="evidence" value="ECO:0007669"/>
    <property type="project" value="TreeGrafter"/>
</dbReference>
<feature type="domain" description="Helicase C-terminal" evidence="6">
    <location>
        <begin position="1"/>
        <end position="70"/>
    </location>
</feature>
<organism evidence="7">
    <name type="scientific">Chromera velia CCMP2878</name>
    <dbReference type="NCBI Taxonomy" id="1169474"/>
    <lineage>
        <taxon>Eukaryota</taxon>
        <taxon>Sar</taxon>
        <taxon>Alveolata</taxon>
        <taxon>Colpodellida</taxon>
        <taxon>Chromeraceae</taxon>
        <taxon>Chromera</taxon>
    </lineage>
</organism>
<dbReference type="GO" id="GO:0003724">
    <property type="term" value="F:RNA helicase activity"/>
    <property type="evidence" value="ECO:0007669"/>
    <property type="project" value="TreeGrafter"/>
</dbReference>
<name>A0A0G4HVR4_9ALVE</name>
<dbReference type="VEuPathDB" id="CryptoDB:Cvel_32287"/>
<keyword evidence="2" id="KW-0378">Hydrolase</keyword>
<evidence type="ECO:0000313" key="7">
    <source>
        <dbReference type="EMBL" id="CEM48466.1"/>
    </source>
</evidence>
<dbReference type="InterPro" id="IPR050079">
    <property type="entry name" value="DEAD_box_RNA_helicase"/>
</dbReference>
<dbReference type="AlphaFoldDB" id="A0A0G4HVR4"/>
<feature type="non-terminal residue" evidence="7">
    <location>
        <position position="1"/>
    </location>
</feature>
<feature type="region of interest" description="Disordered" evidence="5">
    <location>
        <begin position="183"/>
        <end position="215"/>
    </location>
</feature>
<evidence type="ECO:0000256" key="4">
    <source>
        <dbReference type="ARBA" id="ARBA00022840"/>
    </source>
</evidence>
<dbReference type="InterPro" id="IPR001650">
    <property type="entry name" value="Helicase_C-like"/>
</dbReference>
<gene>
    <name evidence="7" type="ORF">Cvel_32287</name>
</gene>
<keyword evidence="1" id="KW-0547">Nucleotide-binding</keyword>
<feature type="compositionally biased region" description="Basic residues" evidence="5">
    <location>
        <begin position="200"/>
        <end position="215"/>
    </location>
</feature>
<dbReference type="GO" id="GO:0016787">
    <property type="term" value="F:hydrolase activity"/>
    <property type="evidence" value="ECO:0007669"/>
    <property type="project" value="UniProtKB-KW"/>
</dbReference>
<accession>A0A0G4HVR4</accession>
<dbReference type="GO" id="GO:0005524">
    <property type="term" value="F:ATP binding"/>
    <property type="evidence" value="ECO:0007669"/>
    <property type="project" value="UniProtKB-KW"/>
</dbReference>
<dbReference type="SUPFAM" id="SSF52540">
    <property type="entry name" value="P-loop containing nucleoside triphosphate hydrolases"/>
    <property type="match status" value="1"/>
</dbReference>
<dbReference type="PANTHER" id="PTHR47959">
    <property type="entry name" value="ATP-DEPENDENT RNA HELICASE RHLE-RELATED"/>
    <property type="match status" value="1"/>
</dbReference>